<protein>
    <recommendedName>
        <fullName evidence="2">UPF0178 protein E0F26_03280</fullName>
    </recommendedName>
</protein>
<organism evidence="3 4">
    <name type="scientific">Candidatus Paraluminiphilus aquimaris</name>
    <dbReference type="NCBI Taxonomy" id="2518994"/>
    <lineage>
        <taxon>Bacteria</taxon>
        <taxon>Pseudomonadati</taxon>
        <taxon>Pseudomonadota</taxon>
        <taxon>Gammaproteobacteria</taxon>
        <taxon>Cellvibrionales</taxon>
        <taxon>Halieaceae</taxon>
        <taxon>Candidatus Paraluminiphilus</taxon>
    </lineage>
</organism>
<sequence>MQIWVDADACPSVIRDIIAKAAHNRMITTTFVANHHFSLPNSQFVTFYQVPSGFDEADKEIERRVSHGDLVITSDIPLASDVLQRGALVLTPRGERYTDNNIKQRLQMRDFMETMRSSGAQTGGPPALSLSDRKHFSDQLDRLLTRAQKDS</sequence>
<dbReference type="PANTHER" id="PTHR35146:SF1">
    <property type="entry name" value="UPF0178 PROTEIN YAII"/>
    <property type="match status" value="1"/>
</dbReference>
<accession>A0ABY6Q4E5</accession>
<evidence type="ECO:0000313" key="4">
    <source>
        <dbReference type="Proteomes" id="UP001317963"/>
    </source>
</evidence>
<dbReference type="InterPro" id="IPR003791">
    <property type="entry name" value="UPF0178"/>
</dbReference>
<comment type="similarity">
    <text evidence="1 2">Belongs to the UPF0178 family.</text>
</comment>
<dbReference type="CDD" id="cd18720">
    <property type="entry name" value="PIN_YqxD-like"/>
    <property type="match status" value="1"/>
</dbReference>
<evidence type="ECO:0000256" key="2">
    <source>
        <dbReference type="HAMAP-Rule" id="MF_00489"/>
    </source>
</evidence>
<evidence type="ECO:0000313" key="3">
    <source>
        <dbReference type="EMBL" id="UZP73823.1"/>
    </source>
</evidence>
<gene>
    <name evidence="3" type="ORF">E0F26_03280</name>
</gene>
<dbReference type="EMBL" id="CP036501">
    <property type="protein sequence ID" value="UZP73823.1"/>
    <property type="molecule type" value="Genomic_DNA"/>
</dbReference>
<dbReference type="Proteomes" id="UP001317963">
    <property type="component" value="Chromosome"/>
</dbReference>
<dbReference type="Pfam" id="PF02639">
    <property type="entry name" value="DUF188"/>
    <property type="match status" value="1"/>
</dbReference>
<proteinExistence type="inferred from homology"/>
<dbReference type="NCBIfam" id="NF001095">
    <property type="entry name" value="PRK00124.1"/>
    <property type="match status" value="1"/>
</dbReference>
<keyword evidence="4" id="KW-1185">Reference proteome</keyword>
<dbReference type="PANTHER" id="PTHR35146">
    <property type="entry name" value="UPF0178 PROTEIN YAII"/>
    <property type="match status" value="1"/>
</dbReference>
<reference evidence="3 4" key="1">
    <citation type="submission" date="2019-02" db="EMBL/GenBank/DDBJ databases">
        <title>Halieaceae_genomes.</title>
        <authorList>
            <person name="Li S.-H."/>
        </authorList>
    </citation>
    <scope>NUCLEOTIDE SEQUENCE [LARGE SCALE GENOMIC DNA]</scope>
    <source>
        <strain evidence="3 4">JH123</strain>
    </source>
</reference>
<dbReference type="HAMAP" id="MF_00489">
    <property type="entry name" value="UPF0178"/>
    <property type="match status" value="1"/>
</dbReference>
<evidence type="ECO:0000256" key="1">
    <source>
        <dbReference type="ARBA" id="ARBA00008522"/>
    </source>
</evidence>
<dbReference type="RefSeq" id="WP_279242621.1">
    <property type="nucleotide sequence ID" value="NZ_CP036501.1"/>
</dbReference>
<name>A0ABY6Q4E5_9GAMM</name>